<accession>A0ABV9CP82</accession>
<sequence>MPDQIIVIHRWSDRYADYESYVDHGARRVSYVTTGRAAGSLPERAAAVRTVRSTEDGKEVRAAVASLVEEFGRPARIIALHEVDLDIVAELRGELGVPGETPGELAPFRDKLVMARRLAAAGVPVPATEPAADHAAVSAFAAVHGWPVLVKPVRGTASAGVTRLGSPAELAAYVFPRDMPMLVQPYLPDVILHVDGVATGTGLGAWRASRYVNTCLEFTEGAALGSVELDDPLLTKAVGEFTTRVVRALSAGPWVFHLELFLSGTPSAPRLQVLEVGARPGGAEVPFVWKEVHGVDLMAAAFALQMGEPLPDAGRIELGAERGGWLLVPTPVARPCRVVAAGSRAGAGDETGGPVDGGSGGPYAQRVPVVGQTLTDLAGYEHSGARFRFRGRSADEVEAAIRRTIQDFDFRCTPIDPDAPERVVLVGSGGRAYREYAFADAAARCEVALAGPVEPTWQSGYLAGHRSVADPGVDALTRAVGECVAGAPGPAGVFTWDEVLLEVTAAAAARLGLPHMSPAAARNCRDKLATRRLLRESGLPGVAFAHVRDQEEALRAADAIGYPVVVKPRSLAGSVGVVIVHDAEDLRGLYHHAVEAAYPGLDPLDGLLLEEFLSGPEISVDSVVRDGDVRPANVARKRLGFDPFFEEVGHLVSPWRREPWADDLTDLLVEAHRALGVQTGVTHAEVRLTAAGPRLIELNGRLGGDFIPYLGKLATGVDLTAAAVDLALGLTPDLGQSRDICAEVSFLYPPQDGVVRSLDVSCAAAVPGVVEVVRLAEPGARLLLPPRGVVPRLAAVIVTGDTPEDCRRALDRASELVRAEVEPLVAGGAR</sequence>
<dbReference type="Pfam" id="PF13535">
    <property type="entry name" value="ATP-grasp_4"/>
    <property type="match status" value="1"/>
</dbReference>
<dbReference type="RefSeq" id="WP_380847012.1">
    <property type="nucleotide sequence ID" value="NZ_JBHSFP010000028.1"/>
</dbReference>
<keyword evidence="1" id="KW-0436">Ligase</keyword>
<comment type="caution">
    <text evidence="6">The sequence shown here is derived from an EMBL/GenBank/DDBJ whole genome shotgun (WGS) entry which is preliminary data.</text>
</comment>
<dbReference type="PANTHER" id="PTHR43585:SF2">
    <property type="entry name" value="ATP-GRASP ENZYME FSQD"/>
    <property type="match status" value="1"/>
</dbReference>
<dbReference type="InterPro" id="IPR052032">
    <property type="entry name" value="ATP-dep_AA_Ligase"/>
</dbReference>
<organism evidence="6 7">
    <name type="scientific">Sphaerisporangium dianthi</name>
    <dbReference type="NCBI Taxonomy" id="1436120"/>
    <lineage>
        <taxon>Bacteria</taxon>
        <taxon>Bacillati</taxon>
        <taxon>Actinomycetota</taxon>
        <taxon>Actinomycetes</taxon>
        <taxon>Streptosporangiales</taxon>
        <taxon>Streptosporangiaceae</taxon>
        <taxon>Sphaerisporangium</taxon>
    </lineage>
</organism>
<keyword evidence="7" id="KW-1185">Reference proteome</keyword>
<evidence type="ECO:0000256" key="1">
    <source>
        <dbReference type="ARBA" id="ARBA00022598"/>
    </source>
</evidence>
<evidence type="ECO:0000256" key="4">
    <source>
        <dbReference type="PROSITE-ProRule" id="PRU00409"/>
    </source>
</evidence>
<dbReference type="Proteomes" id="UP001596004">
    <property type="component" value="Unassembled WGS sequence"/>
</dbReference>
<dbReference type="InterPro" id="IPR013815">
    <property type="entry name" value="ATP_grasp_subdomain_1"/>
</dbReference>
<protein>
    <submittedName>
        <fullName evidence="6">ATP-grasp domain-containing protein</fullName>
    </submittedName>
</protein>
<feature type="domain" description="ATP-grasp" evidence="5">
    <location>
        <begin position="115"/>
        <end position="306"/>
    </location>
</feature>
<reference evidence="7" key="1">
    <citation type="journal article" date="2019" name="Int. J. Syst. Evol. Microbiol.">
        <title>The Global Catalogue of Microorganisms (GCM) 10K type strain sequencing project: providing services to taxonomists for standard genome sequencing and annotation.</title>
        <authorList>
            <consortium name="The Broad Institute Genomics Platform"/>
            <consortium name="The Broad Institute Genome Sequencing Center for Infectious Disease"/>
            <person name="Wu L."/>
            <person name="Ma J."/>
        </authorList>
    </citation>
    <scope>NUCLEOTIDE SEQUENCE [LARGE SCALE GENOMIC DNA]</scope>
    <source>
        <strain evidence="7">CGMCC 4.7132</strain>
    </source>
</reference>
<gene>
    <name evidence="6" type="ORF">ACFO60_30385</name>
</gene>
<dbReference type="Gene3D" id="3.30.470.20">
    <property type="entry name" value="ATP-grasp fold, B domain"/>
    <property type="match status" value="2"/>
</dbReference>
<dbReference type="SUPFAM" id="SSF56059">
    <property type="entry name" value="Glutathione synthetase ATP-binding domain-like"/>
    <property type="match status" value="2"/>
</dbReference>
<proteinExistence type="predicted"/>
<feature type="domain" description="ATP-grasp" evidence="5">
    <location>
        <begin position="531"/>
        <end position="728"/>
    </location>
</feature>
<dbReference type="PANTHER" id="PTHR43585">
    <property type="entry name" value="FUMIPYRROLE BIOSYNTHESIS PROTEIN C"/>
    <property type="match status" value="1"/>
</dbReference>
<dbReference type="SMART" id="SM01209">
    <property type="entry name" value="GARS_A"/>
    <property type="match status" value="1"/>
</dbReference>
<evidence type="ECO:0000313" key="6">
    <source>
        <dbReference type="EMBL" id="MFC4535091.1"/>
    </source>
</evidence>
<dbReference type="InterPro" id="IPR040570">
    <property type="entry name" value="LAL_C2"/>
</dbReference>
<dbReference type="EMBL" id="JBHSFP010000028">
    <property type="protein sequence ID" value="MFC4535091.1"/>
    <property type="molecule type" value="Genomic_DNA"/>
</dbReference>
<dbReference type="Gene3D" id="3.30.1490.20">
    <property type="entry name" value="ATP-grasp fold, A domain"/>
    <property type="match status" value="1"/>
</dbReference>
<name>A0ABV9CP82_9ACTN</name>
<keyword evidence="2 4" id="KW-0547">Nucleotide-binding</keyword>
<dbReference type="InterPro" id="IPR011761">
    <property type="entry name" value="ATP-grasp"/>
</dbReference>
<evidence type="ECO:0000259" key="5">
    <source>
        <dbReference type="PROSITE" id="PS50975"/>
    </source>
</evidence>
<keyword evidence="3 4" id="KW-0067">ATP-binding</keyword>
<dbReference type="Gene3D" id="3.40.50.20">
    <property type="match status" value="1"/>
</dbReference>
<evidence type="ECO:0000256" key="2">
    <source>
        <dbReference type="ARBA" id="ARBA00022741"/>
    </source>
</evidence>
<dbReference type="PROSITE" id="PS50975">
    <property type="entry name" value="ATP_GRASP"/>
    <property type="match status" value="2"/>
</dbReference>
<evidence type="ECO:0000256" key="3">
    <source>
        <dbReference type="ARBA" id="ARBA00022840"/>
    </source>
</evidence>
<dbReference type="Pfam" id="PF18603">
    <property type="entry name" value="LAL_C2"/>
    <property type="match status" value="1"/>
</dbReference>
<evidence type="ECO:0000313" key="7">
    <source>
        <dbReference type="Proteomes" id="UP001596004"/>
    </source>
</evidence>